<proteinExistence type="predicted"/>
<reference evidence="2" key="1">
    <citation type="submission" date="2021-01" db="EMBL/GenBank/DDBJ databases">
        <authorList>
            <person name="Corre E."/>
            <person name="Pelletier E."/>
            <person name="Niang G."/>
            <person name="Scheremetjew M."/>
            <person name="Finn R."/>
            <person name="Kale V."/>
            <person name="Holt S."/>
            <person name="Cochrane G."/>
            <person name="Meng A."/>
            <person name="Brown T."/>
            <person name="Cohen L."/>
        </authorList>
    </citation>
    <scope>NUCLEOTIDE SEQUENCE</scope>
    <source>
        <strain evidence="2">Pbaha01</strain>
    </source>
</reference>
<organism evidence="2">
    <name type="scientific">Pyrodinium bahamense</name>
    <dbReference type="NCBI Taxonomy" id="73915"/>
    <lineage>
        <taxon>Eukaryota</taxon>
        <taxon>Sar</taxon>
        <taxon>Alveolata</taxon>
        <taxon>Dinophyceae</taxon>
        <taxon>Gonyaulacales</taxon>
        <taxon>Pyrocystaceae</taxon>
        <taxon>Pyrodinium</taxon>
    </lineage>
</organism>
<dbReference type="Pfam" id="PF03283">
    <property type="entry name" value="PAE"/>
    <property type="match status" value="1"/>
</dbReference>
<dbReference type="GO" id="GO:0016787">
    <property type="term" value="F:hydrolase activity"/>
    <property type="evidence" value="ECO:0007669"/>
    <property type="project" value="InterPro"/>
</dbReference>
<dbReference type="AlphaFoldDB" id="A0A7S0FX51"/>
<feature type="signal peptide" evidence="1">
    <location>
        <begin position="1"/>
        <end position="22"/>
    </location>
</feature>
<dbReference type="EMBL" id="HBEG01047692">
    <property type="protein sequence ID" value="CAD8385347.1"/>
    <property type="molecule type" value="Transcribed_RNA"/>
</dbReference>
<evidence type="ECO:0000313" key="2">
    <source>
        <dbReference type="EMBL" id="CAD8385347.1"/>
    </source>
</evidence>
<feature type="chain" id="PRO_5031511553" description="Pectin acetylesterase" evidence="1">
    <location>
        <begin position="23"/>
        <end position="445"/>
    </location>
</feature>
<sequence>MASGRYPRLLLSLAAAATVVEGLRLTRGLPAAGHPATLTCRATATESCTLSGLATGKSNLLYPDPTTSQTRCLFSSSPEFAFQVVPRNPDRFLLHFQGGGACWSEFTTLTMRACEFDRVVPYDIRSIFNGSSPDNPFKDYTVVVVPACSGDLHVGNVTRSYKDLNGVPVEQRGYYNTRAVLDWVKANTAGRRLSSFLITGESAGGIGVQVWAPTLLSELSYEKAAVVIDSYVGVFPSGFEGSIVSEFGVCETGLFKRQHLQDSCYTNRTTVADALDAAIEAFPRVVFAMINSKYDETQQMFYNVAAMTSGRRKTDDIAYNRDMLAILRRHNRFPNFVSYLVTSRQHVFTTSLPFRRISNESSLSLVLQTTLEVTQQDKQMKAENLISVCNGLLDWLAQLPLSEGGSIQSHCDLLDEEHQRAANRLPEKDFCDRSLVDKTFTNELA</sequence>
<dbReference type="PANTHER" id="PTHR21562:SF83">
    <property type="entry name" value="PECTIN ACETYLESTERASE 4"/>
    <property type="match status" value="1"/>
</dbReference>
<protein>
    <recommendedName>
        <fullName evidence="3">Pectin acetylesterase</fullName>
    </recommendedName>
</protein>
<accession>A0A7S0FX51</accession>
<dbReference type="PANTHER" id="PTHR21562">
    <property type="entry name" value="NOTUM-RELATED"/>
    <property type="match status" value="1"/>
</dbReference>
<gene>
    <name evidence="2" type="ORF">PBAH0796_LOCUS29035</name>
</gene>
<name>A0A7S0FX51_9DINO</name>
<evidence type="ECO:0008006" key="3">
    <source>
        <dbReference type="Google" id="ProtNLM"/>
    </source>
</evidence>
<keyword evidence="1" id="KW-0732">Signal</keyword>
<evidence type="ECO:0000256" key="1">
    <source>
        <dbReference type="SAM" id="SignalP"/>
    </source>
</evidence>
<dbReference type="InterPro" id="IPR004963">
    <property type="entry name" value="PAE/NOTUM"/>
</dbReference>